<feature type="domain" description="NADP-dependent oxidoreductase" evidence="5">
    <location>
        <begin position="22"/>
        <end position="293"/>
    </location>
</feature>
<dbReference type="PROSITE" id="PS00798">
    <property type="entry name" value="ALDOKETO_REDUCTASE_1"/>
    <property type="match status" value="1"/>
</dbReference>
<evidence type="ECO:0000256" key="4">
    <source>
        <dbReference type="PIRSR" id="PIRSR000097-3"/>
    </source>
</evidence>
<dbReference type="CDD" id="cd19124">
    <property type="entry name" value="AKR_AKR4A_4B"/>
    <property type="match status" value="1"/>
</dbReference>
<proteinExistence type="predicted"/>
<dbReference type="InterPro" id="IPR018170">
    <property type="entry name" value="Aldo/ket_reductase_CS"/>
</dbReference>
<gene>
    <name evidence="6" type="ORF">DEO72_LG5g432</name>
</gene>
<dbReference type="InterPro" id="IPR023210">
    <property type="entry name" value="NADP_OxRdtase_dom"/>
</dbReference>
<dbReference type="EMBL" id="CP039349">
    <property type="protein sequence ID" value="QCD92370.1"/>
    <property type="molecule type" value="Genomic_DNA"/>
</dbReference>
<dbReference type="PRINTS" id="PR00069">
    <property type="entry name" value="ALDKETRDTASE"/>
</dbReference>
<feature type="binding site" evidence="3">
    <location>
        <position position="120"/>
    </location>
    <ligand>
        <name>substrate</name>
    </ligand>
</feature>
<dbReference type="PROSITE" id="PS00062">
    <property type="entry name" value="ALDOKETO_REDUCTASE_2"/>
    <property type="match status" value="1"/>
</dbReference>
<dbReference type="PIRSF" id="PIRSF000097">
    <property type="entry name" value="AKR"/>
    <property type="match status" value="1"/>
</dbReference>
<protein>
    <submittedName>
        <fullName evidence="6">Alcohol dehydrogenase</fullName>
    </submittedName>
</protein>
<reference evidence="6 7" key="1">
    <citation type="submission" date="2019-04" db="EMBL/GenBank/DDBJ databases">
        <title>An improved genome assembly and genetic linkage map for asparagus bean, Vigna unguiculata ssp. sesquipedialis.</title>
        <authorList>
            <person name="Xia Q."/>
            <person name="Zhang R."/>
            <person name="Dong Y."/>
        </authorList>
    </citation>
    <scope>NUCLEOTIDE SEQUENCE [LARGE SCALE GENOMIC DNA]</scope>
    <source>
        <tissue evidence="6">Leaf</tissue>
    </source>
</reference>
<dbReference type="AlphaFoldDB" id="A0A4D6LV99"/>
<sequence length="319" mass="35607">MEEEKTIPEVVLNSGQKMPMLGFGTGTVPLPPPHVLIPAFMEAIKVGYRHFDTAAYYGSEEPLGEAIAQALDQGLIKSRSEIFVTTKLWCTEAHSGLVLPALHRSLQRLGLEYVDLYLIHFPVRLRQGAKGTKYGKEDILPLDMKGTWEDMEQCSKLGLAKSIGVSNFGVKKLSQLVQNAIITPALVQVEMNAAWQQENLRKFCKEKGIHVSAWSPLGANGAVWGSLAVMDSPILKDIALKSGKSVAQVALRWIIEEGATPIVKSFNSERMRQNLEIFDWELSESDSEKIKQIPQHRGFKGERFVSEFGPFKTLEDLWE</sequence>
<organism evidence="6 7">
    <name type="scientific">Vigna unguiculata</name>
    <name type="common">Cowpea</name>
    <dbReference type="NCBI Taxonomy" id="3917"/>
    <lineage>
        <taxon>Eukaryota</taxon>
        <taxon>Viridiplantae</taxon>
        <taxon>Streptophyta</taxon>
        <taxon>Embryophyta</taxon>
        <taxon>Tracheophyta</taxon>
        <taxon>Spermatophyta</taxon>
        <taxon>Magnoliopsida</taxon>
        <taxon>eudicotyledons</taxon>
        <taxon>Gunneridae</taxon>
        <taxon>Pentapetalae</taxon>
        <taxon>rosids</taxon>
        <taxon>fabids</taxon>
        <taxon>Fabales</taxon>
        <taxon>Fabaceae</taxon>
        <taxon>Papilionoideae</taxon>
        <taxon>50 kb inversion clade</taxon>
        <taxon>NPAAA clade</taxon>
        <taxon>indigoferoid/millettioid clade</taxon>
        <taxon>Phaseoleae</taxon>
        <taxon>Vigna</taxon>
    </lineage>
</organism>
<evidence type="ECO:0000259" key="5">
    <source>
        <dbReference type="Pfam" id="PF00248"/>
    </source>
</evidence>
<keyword evidence="7" id="KW-1185">Reference proteome</keyword>
<dbReference type="PANTHER" id="PTHR11732">
    <property type="entry name" value="ALDO/KETO REDUCTASE"/>
    <property type="match status" value="1"/>
</dbReference>
<dbReference type="InterPro" id="IPR036812">
    <property type="entry name" value="NAD(P)_OxRdtase_dom_sf"/>
</dbReference>
<accession>A0A4D6LV99</accession>
<dbReference type="SUPFAM" id="SSF51430">
    <property type="entry name" value="NAD(P)-linked oxidoreductase"/>
    <property type="match status" value="1"/>
</dbReference>
<dbReference type="FunFam" id="3.20.20.100:FF:000014">
    <property type="entry name" value="NAD(P)-linked oxidoreductase superfamily protein"/>
    <property type="match status" value="1"/>
</dbReference>
<dbReference type="Gene3D" id="3.20.20.100">
    <property type="entry name" value="NADP-dependent oxidoreductase domain"/>
    <property type="match status" value="1"/>
</dbReference>
<feature type="site" description="Lowers pKa of active site Tyr" evidence="4">
    <location>
        <position position="87"/>
    </location>
</feature>
<dbReference type="InterPro" id="IPR044497">
    <property type="entry name" value="AKR4A/B"/>
</dbReference>
<evidence type="ECO:0000313" key="6">
    <source>
        <dbReference type="EMBL" id="QCD92370.1"/>
    </source>
</evidence>
<name>A0A4D6LV99_VIGUN</name>
<dbReference type="InterPro" id="IPR020471">
    <property type="entry name" value="AKR"/>
</dbReference>
<dbReference type="Pfam" id="PF00248">
    <property type="entry name" value="Aldo_ket_red"/>
    <property type="match status" value="1"/>
</dbReference>
<keyword evidence="1" id="KW-0560">Oxidoreductase</keyword>
<evidence type="ECO:0000256" key="3">
    <source>
        <dbReference type="PIRSR" id="PIRSR000097-2"/>
    </source>
</evidence>
<feature type="active site" description="Proton donor" evidence="2">
    <location>
        <position position="57"/>
    </location>
</feature>
<dbReference type="GO" id="GO:0016616">
    <property type="term" value="F:oxidoreductase activity, acting on the CH-OH group of donors, NAD or NADP as acceptor"/>
    <property type="evidence" value="ECO:0007669"/>
    <property type="project" value="InterPro"/>
</dbReference>
<dbReference type="GO" id="GO:0044550">
    <property type="term" value="P:secondary metabolite biosynthetic process"/>
    <property type="evidence" value="ECO:0007669"/>
    <property type="project" value="UniProtKB-ARBA"/>
</dbReference>
<dbReference type="PROSITE" id="PS00063">
    <property type="entry name" value="ALDOKETO_REDUCTASE_3"/>
    <property type="match status" value="1"/>
</dbReference>
<evidence type="ECO:0000313" key="7">
    <source>
        <dbReference type="Proteomes" id="UP000501690"/>
    </source>
</evidence>
<evidence type="ECO:0000256" key="2">
    <source>
        <dbReference type="PIRSR" id="PIRSR000097-1"/>
    </source>
</evidence>
<dbReference type="Proteomes" id="UP000501690">
    <property type="component" value="Linkage Group LG5"/>
</dbReference>
<evidence type="ECO:0000256" key="1">
    <source>
        <dbReference type="ARBA" id="ARBA00023002"/>
    </source>
</evidence>